<dbReference type="PANTHER" id="PTHR13356">
    <property type="entry name" value="OB FOLD NUCLEIC ACID BINDING PROTEIN-RELATED"/>
    <property type="match status" value="1"/>
</dbReference>
<dbReference type="GO" id="GO:0000724">
    <property type="term" value="P:double-strand break repair via homologous recombination"/>
    <property type="evidence" value="ECO:0007669"/>
    <property type="project" value="TreeGrafter"/>
</dbReference>
<reference evidence="3" key="1">
    <citation type="journal article" date="2013" name="PLoS Genet.">
        <title>The genome of Spraguea lophii and the basis of host-microsporidian interactions.</title>
        <authorList>
            <person name="Campbell S.E."/>
            <person name="Williams T.A."/>
            <person name="Yousuf A."/>
            <person name="Soanes D.M."/>
            <person name="Paszkiewicz K.H."/>
            <person name="Williams B.A.P."/>
        </authorList>
    </citation>
    <scope>NUCLEOTIDE SEQUENCE [LARGE SCALE GENOMIC DNA]</scope>
    <source>
        <strain evidence="3">42_110</strain>
    </source>
</reference>
<organism evidence="2 3">
    <name type="scientific">Spraguea lophii (strain 42_110)</name>
    <name type="common">Microsporidian parasite</name>
    <dbReference type="NCBI Taxonomy" id="1358809"/>
    <lineage>
        <taxon>Eukaryota</taxon>
        <taxon>Fungi</taxon>
        <taxon>Fungi incertae sedis</taxon>
        <taxon>Microsporidia</taxon>
        <taxon>Spragueidae</taxon>
        <taxon>Spraguea</taxon>
    </lineage>
</organism>
<dbReference type="HOGENOM" id="CLU_102724_3_2_1"/>
<evidence type="ECO:0000313" key="3">
    <source>
        <dbReference type="Proteomes" id="UP000014978"/>
    </source>
</evidence>
<evidence type="ECO:0000256" key="1">
    <source>
        <dbReference type="ARBA" id="ARBA00023125"/>
    </source>
</evidence>
<dbReference type="STRING" id="1358809.S7WAX9"/>
<dbReference type="Gene3D" id="2.40.50.140">
    <property type="entry name" value="Nucleic acid-binding proteins"/>
    <property type="match status" value="1"/>
</dbReference>
<dbReference type="OMA" id="AYATFFK"/>
<dbReference type="SUPFAM" id="SSF50249">
    <property type="entry name" value="Nucleic acid-binding proteins"/>
    <property type="match status" value="1"/>
</dbReference>
<dbReference type="InParanoid" id="S7WAX9"/>
<dbReference type="InterPro" id="IPR051231">
    <property type="entry name" value="SOSS-B"/>
</dbReference>
<dbReference type="GO" id="GO:0070876">
    <property type="term" value="C:SOSS complex"/>
    <property type="evidence" value="ECO:0007669"/>
    <property type="project" value="TreeGrafter"/>
</dbReference>
<dbReference type="GO" id="GO:0044818">
    <property type="term" value="P:mitotic G2/M transition checkpoint"/>
    <property type="evidence" value="ECO:0007669"/>
    <property type="project" value="TreeGrafter"/>
</dbReference>
<gene>
    <name evidence="2" type="ORF">SLOPH_1672</name>
</gene>
<evidence type="ECO:0008006" key="4">
    <source>
        <dbReference type="Google" id="ProtNLM"/>
    </source>
</evidence>
<keyword evidence="1" id="KW-0238">DNA-binding</keyword>
<dbReference type="InterPro" id="IPR012340">
    <property type="entry name" value="NA-bd_OB-fold"/>
</dbReference>
<dbReference type="VEuPathDB" id="MicrosporidiaDB:SLOPH_1672"/>
<evidence type="ECO:0000313" key="2">
    <source>
        <dbReference type="EMBL" id="EPR78942.1"/>
    </source>
</evidence>
<dbReference type="AlphaFoldDB" id="S7WAX9"/>
<protein>
    <recommendedName>
        <fullName evidence="4">OB domain-containing protein</fullName>
    </recommendedName>
</protein>
<comment type="caution">
    <text evidence="2">The sequence shown here is derived from an EMBL/GenBank/DDBJ whole genome shotgun (WGS) entry which is preliminary data.</text>
</comment>
<accession>S7WAX9</accession>
<keyword evidence="3" id="KW-1185">Reference proteome</keyword>
<dbReference type="GO" id="GO:0010212">
    <property type="term" value="P:response to ionizing radiation"/>
    <property type="evidence" value="ECO:0007669"/>
    <property type="project" value="TreeGrafter"/>
</dbReference>
<name>S7WAX9_SPRLO</name>
<proteinExistence type="predicted"/>
<dbReference type="GO" id="GO:0003677">
    <property type="term" value="F:DNA binding"/>
    <property type="evidence" value="ECO:0007669"/>
    <property type="project" value="UniProtKB-KW"/>
</dbReference>
<dbReference type="PANTHER" id="PTHR13356:SF0">
    <property type="entry name" value="SOSS COMPLEX SUBUNIT B HOMOLOG"/>
    <property type="match status" value="1"/>
</dbReference>
<dbReference type="EMBL" id="ATCN01000473">
    <property type="protein sequence ID" value="EPR78942.1"/>
    <property type="molecule type" value="Genomic_DNA"/>
</dbReference>
<dbReference type="OrthoDB" id="295715at2759"/>
<sequence length="106" mass="12162">MNIKDITNYQKNIEVIFIVIKELGCGKTKEENPIYTYLVADETGSIEFGIWGTYLKVGDIINITMAYTTPYKGRVRLFSSYSSEVKRIGFFTKSFKPEPNMSDILK</sequence>
<dbReference type="Proteomes" id="UP000014978">
    <property type="component" value="Unassembled WGS sequence"/>
</dbReference>